<sequence length="862" mass="96174">MMDYYSDLSSDIRLTWVGPECDECFQKGGQCGFNSNSSLEVGCFNVPRSGLAKNAIVAIALAFAAPLAFFVFCITYFMVRAKCDRQSTRRGDTSSISITPTVAPIPTVAPLPQTQAVPSGLDRSTIESYPKVVLGENWHLPKLEQMSILSLLPPAKFPLSSAKPSESCLSKHPHPPAQSIKFPTFETLNSRLIYQANAGHLYKAISTLDLMSHHGFAPELTTFSLLLKSSIRSHNYELGKLVHSRLCELGLELDSVLLNSLISLYSKCGEWRKAAEIFEMMGEKRNLVSWSAMISCFENNGMESKAIETFVEMLCLGFYPNEFCFPAVIRACSNSEWAWIGEIIKGFTLKTGHSDDLCVGSALVDMYVKGFEDLDSAQKVFDKMAKRNVVVWTLMITRFVQMGFPEKAIELFLEMEWSGCEPDGVKFTSVVSACSELELLSLGKQLHSRAVCSGLTTDSSVGCSLIEMYAKCAAPDSLARSRKLHCHAVKLGLALDDFVGNSVIGMYSQSRRMEQARKVFDMLSEKNLVCYNTLLDGCGNIEAAYKVFSEMGDHTIVSWTSMITRFAKHGFAGKALNMFDQMIKAGVKPNEVTFVAVLSACSHVGMASEGKKHFDSMFKEYGLVPRMGHYACMVDLLGRSGFLVEALEFINSMPIMANSLVWRTLLGACLRHGDTEIGEHAAKMVIKQDPNDRASYTLLSNVYASEGQWENVQKIRRDIKDKNLRKEGGCSWIESNNTVHKFLVGDTSHARAPEIYEKLDEVICEIREMGYVPGTGFVLHDLEEEQKEPYLLQHSEKIAVAYGLISTPRSKPIRVFKNLRICGDCHTAMKYISKATAREIIVRDSNRFHHFRDGLCSCRDYW</sequence>
<comment type="caution">
    <text evidence="6">The sequence shown here is derived from an EMBL/GenBank/DDBJ whole genome shotgun (WGS) entry which is preliminary data.</text>
</comment>
<dbReference type="PANTHER" id="PTHR47926">
    <property type="entry name" value="PENTATRICOPEPTIDE REPEAT-CONTAINING PROTEIN"/>
    <property type="match status" value="1"/>
</dbReference>
<dbReference type="PANTHER" id="PTHR47926:SF522">
    <property type="entry name" value="TETRATRICOPEPTIDE REPEAT-LIKE SUPERFAMILY PROTEIN"/>
    <property type="match status" value="1"/>
</dbReference>
<feature type="repeat" description="PPR" evidence="3">
    <location>
        <begin position="388"/>
        <end position="422"/>
    </location>
</feature>
<keyword evidence="7" id="KW-1185">Reference proteome</keyword>
<reference evidence="6" key="1">
    <citation type="submission" date="2022-04" db="EMBL/GenBank/DDBJ databases">
        <title>Carnegiea gigantea Genome sequencing and assembly v2.</title>
        <authorList>
            <person name="Copetti D."/>
            <person name="Sanderson M.J."/>
            <person name="Burquez A."/>
            <person name="Wojciechowski M.F."/>
        </authorList>
    </citation>
    <scope>NUCLEOTIDE SEQUENCE</scope>
    <source>
        <strain evidence="6">SGP5-SGP5p</strain>
        <tissue evidence="6">Aerial part</tissue>
    </source>
</reference>
<dbReference type="FunFam" id="1.25.40.10:FF:000073">
    <property type="entry name" value="Pentatricopeptide repeat-containing protein chloroplastic"/>
    <property type="match status" value="1"/>
</dbReference>
<dbReference type="InterPro" id="IPR032867">
    <property type="entry name" value="DYW_dom"/>
</dbReference>
<comment type="similarity">
    <text evidence="1">Belongs to the PPR family. PCMP-H subfamily.</text>
</comment>
<evidence type="ECO:0000256" key="2">
    <source>
        <dbReference type="ARBA" id="ARBA00022737"/>
    </source>
</evidence>
<feature type="domain" description="DYW" evidence="5">
    <location>
        <begin position="770"/>
        <end position="862"/>
    </location>
</feature>
<dbReference type="FunFam" id="1.25.40.10:FF:000285">
    <property type="entry name" value="Pentatricopeptide repeat-containing protein, chloroplastic"/>
    <property type="match status" value="1"/>
</dbReference>
<keyword evidence="4" id="KW-1133">Transmembrane helix</keyword>
<keyword evidence="4" id="KW-0472">Membrane</keyword>
<dbReference type="Pfam" id="PF14432">
    <property type="entry name" value="DYW_deaminase"/>
    <property type="match status" value="1"/>
</dbReference>
<dbReference type="PROSITE" id="PS51375">
    <property type="entry name" value="PPR"/>
    <property type="match status" value="4"/>
</dbReference>
<dbReference type="Pfam" id="PF20431">
    <property type="entry name" value="E_motif"/>
    <property type="match status" value="1"/>
</dbReference>
<dbReference type="InterPro" id="IPR046849">
    <property type="entry name" value="E2_motif"/>
</dbReference>
<dbReference type="FunFam" id="1.25.40.10:FF:000690">
    <property type="entry name" value="Pentatricopeptide repeat-containing protein"/>
    <property type="match status" value="1"/>
</dbReference>
<feature type="repeat" description="PPR" evidence="3">
    <location>
        <begin position="286"/>
        <end position="320"/>
    </location>
</feature>
<evidence type="ECO:0000259" key="5">
    <source>
        <dbReference type="Pfam" id="PF14432"/>
    </source>
</evidence>
<accession>A0A9Q1KEQ0</accession>
<dbReference type="EMBL" id="JAKOGI010000147">
    <property type="protein sequence ID" value="KAJ8442114.1"/>
    <property type="molecule type" value="Genomic_DNA"/>
</dbReference>
<protein>
    <recommendedName>
        <fullName evidence="5">DYW domain-containing protein</fullName>
    </recommendedName>
</protein>
<keyword evidence="2" id="KW-0677">Repeat</keyword>
<dbReference type="Proteomes" id="UP001153076">
    <property type="component" value="Unassembled WGS sequence"/>
</dbReference>
<evidence type="ECO:0000313" key="6">
    <source>
        <dbReference type="EMBL" id="KAJ8442114.1"/>
    </source>
</evidence>
<dbReference type="Gene3D" id="1.25.40.10">
    <property type="entry name" value="Tetratricopeptide repeat domain"/>
    <property type="match status" value="4"/>
</dbReference>
<dbReference type="AlphaFoldDB" id="A0A9Q1KEQ0"/>
<keyword evidence="4" id="KW-0812">Transmembrane</keyword>
<evidence type="ECO:0000256" key="3">
    <source>
        <dbReference type="PROSITE-ProRule" id="PRU00708"/>
    </source>
</evidence>
<dbReference type="InterPro" id="IPR002885">
    <property type="entry name" value="PPR_rpt"/>
</dbReference>
<dbReference type="GO" id="GO:0009451">
    <property type="term" value="P:RNA modification"/>
    <property type="evidence" value="ECO:0007669"/>
    <property type="project" value="InterPro"/>
</dbReference>
<dbReference type="InterPro" id="IPR046848">
    <property type="entry name" value="E_motif"/>
</dbReference>
<dbReference type="Pfam" id="PF20430">
    <property type="entry name" value="Eplus_motif"/>
    <property type="match status" value="1"/>
</dbReference>
<dbReference type="Pfam" id="PF01535">
    <property type="entry name" value="PPR"/>
    <property type="match status" value="5"/>
</dbReference>
<dbReference type="GO" id="GO:0008270">
    <property type="term" value="F:zinc ion binding"/>
    <property type="evidence" value="ECO:0007669"/>
    <property type="project" value="InterPro"/>
</dbReference>
<gene>
    <name evidence="6" type="ORF">Cgig2_007952</name>
</gene>
<feature type="repeat" description="PPR" evidence="3">
    <location>
        <begin position="555"/>
        <end position="589"/>
    </location>
</feature>
<dbReference type="OrthoDB" id="733157at2759"/>
<dbReference type="Pfam" id="PF13041">
    <property type="entry name" value="PPR_2"/>
    <property type="match status" value="2"/>
</dbReference>
<name>A0A9Q1KEQ0_9CARY</name>
<dbReference type="NCBIfam" id="TIGR00756">
    <property type="entry name" value="PPR"/>
    <property type="match status" value="4"/>
</dbReference>
<feature type="transmembrane region" description="Helical" evidence="4">
    <location>
        <begin position="55"/>
        <end position="79"/>
    </location>
</feature>
<dbReference type="InterPro" id="IPR011990">
    <property type="entry name" value="TPR-like_helical_dom_sf"/>
</dbReference>
<evidence type="ECO:0000313" key="7">
    <source>
        <dbReference type="Proteomes" id="UP001153076"/>
    </source>
</evidence>
<dbReference type="InterPro" id="IPR046960">
    <property type="entry name" value="PPR_At4g14850-like_plant"/>
</dbReference>
<evidence type="ECO:0000256" key="4">
    <source>
        <dbReference type="SAM" id="Phobius"/>
    </source>
</evidence>
<dbReference type="GO" id="GO:0003729">
    <property type="term" value="F:mRNA binding"/>
    <property type="evidence" value="ECO:0007669"/>
    <property type="project" value="UniProtKB-ARBA"/>
</dbReference>
<feature type="repeat" description="PPR" evidence="3">
    <location>
        <begin position="254"/>
        <end position="284"/>
    </location>
</feature>
<evidence type="ECO:0000256" key="1">
    <source>
        <dbReference type="ARBA" id="ARBA00006643"/>
    </source>
</evidence>
<proteinExistence type="inferred from homology"/>
<organism evidence="6 7">
    <name type="scientific">Carnegiea gigantea</name>
    <dbReference type="NCBI Taxonomy" id="171969"/>
    <lineage>
        <taxon>Eukaryota</taxon>
        <taxon>Viridiplantae</taxon>
        <taxon>Streptophyta</taxon>
        <taxon>Embryophyta</taxon>
        <taxon>Tracheophyta</taxon>
        <taxon>Spermatophyta</taxon>
        <taxon>Magnoliopsida</taxon>
        <taxon>eudicotyledons</taxon>
        <taxon>Gunneridae</taxon>
        <taxon>Pentapetalae</taxon>
        <taxon>Caryophyllales</taxon>
        <taxon>Cactineae</taxon>
        <taxon>Cactaceae</taxon>
        <taxon>Cactoideae</taxon>
        <taxon>Echinocereeae</taxon>
        <taxon>Carnegiea</taxon>
    </lineage>
</organism>